<dbReference type="PRINTS" id="PR00153">
    <property type="entry name" value="CSAPPISMRASE"/>
</dbReference>
<dbReference type="InterPro" id="IPR002130">
    <property type="entry name" value="Cyclophilin-type_PPIase_dom"/>
</dbReference>
<sequence length="191" mass="21911">MQISLSLLDESVRHPRYSDTRIHFCVQRRCVRRRLEPGDMAKEQIHRIDGANVEEIYEVVKSKVIRPKRLSLRMDLARTLNGYRSLEDMSMIAKESFIPGSVSMANAGPNTNGSLFFICTVKRTIDEATLVIIHERENNDQICVNVEKVAALISFDTQVWRQAKIHAVAARQGAMCNEQFDKVKLFGYRLE</sequence>
<reference evidence="1" key="1">
    <citation type="journal article" date="2019" name="Sci. Rep.">
        <title>Draft genome of Tanacetum cinerariifolium, the natural source of mosquito coil.</title>
        <authorList>
            <person name="Yamashiro T."/>
            <person name="Shiraishi A."/>
            <person name="Satake H."/>
            <person name="Nakayama K."/>
        </authorList>
    </citation>
    <scope>NUCLEOTIDE SEQUENCE</scope>
</reference>
<accession>A0A6L2MTH6</accession>
<organism evidence="1">
    <name type="scientific">Tanacetum cinerariifolium</name>
    <name type="common">Dalmatian daisy</name>
    <name type="synonym">Chrysanthemum cinerariifolium</name>
    <dbReference type="NCBI Taxonomy" id="118510"/>
    <lineage>
        <taxon>Eukaryota</taxon>
        <taxon>Viridiplantae</taxon>
        <taxon>Streptophyta</taxon>
        <taxon>Embryophyta</taxon>
        <taxon>Tracheophyta</taxon>
        <taxon>Spermatophyta</taxon>
        <taxon>Magnoliopsida</taxon>
        <taxon>eudicotyledons</taxon>
        <taxon>Gunneridae</taxon>
        <taxon>Pentapetalae</taxon>
        <taxon>asterids</taxon>
        <taxon>campanulids</taxon>
        <taxon>Asterales</taxon>
        <taxon>Asteraceae</taxon>
        <taxon>Asteroideae</taxon>
        <taxon>Anthemideae</taxon>
        <taxon>Anthemidinae</taxon>
        <taxon>Tanacetum</taxon>
    </lineage>
</organism>
<dbReference type="InterPro" id="IPR029000">
    <property type="entry name" value="Cyclophilin-like_dom_sf"/>
</dbReference>
<proteinExistence type="predicted"/>
<dbReference type="EMBL" id="BKCJ010007326">
    <property type="protein sequence ID" value="GEU76679.1"/>
    <property type="molecule type" value="Genomic_DNA"/>
</dbReference>
<dbReference type="SUPFAM" id="SSF50891">
    <property type="entry name" value="Cyclophilin-like"/>
    <property type="match status" value="1"/>
</dbReference>
<name>A0A6L2MTH6_TANCI</name>
<comment type="caution">
    <text evidence="1">The sequence shown here is derived from an EMBL/GenBank/DDBJ whole genome shotgun (WGS) entry which is preliminary data.</text>
</comment>
<dbReference type="GO" id="GO:0003755">
    <property type="term" value="F:peptidyl-prolyl cis-trans isomerase activity"/>
    <property type="evidence" value="ECO:0007669"/>
    <property type="project" value="InterPro"/>
</dbReference>
<evidence type="ECO:0000313" key="1">
    <source>
        <dbReference type="EMBL" id="GEU76679.1"/>
    </source>
</evidence>
<dbReference type="AlphaFoldDB" id="A0A6L2MTH6"/>
<dbReference type="Gene3D" id="2.40.100.10">
    <property type="entry name" value="Cyclophilin-like"/>
    <property type="match status" value="1"/>
</dbReference>
<gene>
    <name evidence="1" type="ORF">Tci_048657</name>
</gene>
<protein>
    <submittedName>
        <fullName evidence="1">Uncharacterized protein</fullName>
    </submittedName>
</protein>